<dbReference type="EMBL" id="MU150311">
    <property type="protein sequence ID" value="KAF9459739.1"/>
    <property type="molecule type" value="Genomic_DNA"/>
</dbReference>
<evidence type="ECO:0000256" key="2">
    <source>
        <dbReference type="ARBA" id="ARBA00005372"/>
    </source>
</evidence>
<dbReference type="InterPro" id="IPR036291">
    <property type="entry name" value="NAD(P)-bd_dom_sf"/>
</dbReference>
<comment type="similarity">
    <text evidence="2">Belongs to the fgaFS/easG family.</text>
</comment>
<reference evidence="6" key="1">
    <citation type="submission" date="2020-11" db="EMBL/GenBank/DDBJ databases">
        <authorList>
            <consortium name="DOE Joint Genome Institute"/>
            <person name="Ahrendt S."/>
            <person name="Riley R."/>
            <person name="Andreopoulos W."/>
            <person name="Labutti K."/>
            <person name="Pangilinan J."/>
            <person name="Ruiz-Duenas F.J."/>
            <person name="Barrasa J.M."/>
            <person name="Sanchez-Garcia M."/>
            <person name="Camarero S."/>
            <person name="Miyauchi S."/>
            <person name="Serrano A."/>
            <person name="Linde D."/>
            <person name="Babiker R."/>
            <person name="Drula E."/>
            <person name="Ayuso-Fernandez I."/>
            <person name="Pacheco R."/>
            <person name="Padilla G."/>
            <person name="Ferreira P."/>
            <person name="Barriuso J."/>
            <person name="Kellner H."/>
            <person name="Castanera R."/>
            <person name="Alfaro M."/>
            <person name="Ramirez L."/>
            <person name="Pisabarro A.G."/>
            <person name="Kuo A."/>
            <person name="Tritt A."/>
            <person name="Lipzen A."/>
            <person name="He G."/>
            <person name="Yan M."/>
            <person name="Ng V."/>
            <person name="Cullen D."/>
            <person name="Martin F."/>
            <person name="Rosso M.-N."/>
            <person name="Henrissat B."/>
            <person name="Hibbett D."/>
            <person name="Martinez A.T."/>
            <person name="Grigoriev I.V."/>
        </authorList>
    </citation>
    <scope>NUCLEOTIDE SEQUENCE</scope>
    <source>
        <strain evidence="6">CBS 247.69</strain>
    </source>
</reference>
<dbReference type="InterPro" id="IPR019901">
    <property type="entry name" value="Ergot_alkaloid_biosynthesis"/>
</dbReference>
<sequence>MTILLVGGTGTTGKRLTQLLQNANYSFLIASRSPEKLPEEHRGQGVKFDWNDPTTFENPFKADTNIDRVYLICAVAVDRLAIMKPWIDLAVSKGVKRIVLVSASVFPYGGESAGAVHKYIAELGIDYCVLRPTWFMENFSTQFYHAICENNEIATSALDGRVALVSVDDIMEVAFRALVDEKSHNTDHVIVGPELLSYDEAVGILSEVIGRKITHRHMPQTEAKEFYMSFGIPEDYALMLIGVEGEIANGNEEAQFHRENKIVGETHIRDFFQTNRDIWIRK</sequence>
<evidence type="ECO:0000256" key="4">
    <source>
        <dbReference type="ARBA" id="ARBA00023002"/>
    </source>
</evidence>
<evidence type="ECO:0000256" key="1">
    <source>
        <dbReference type="ARBA" id="ARBA00005107"/>
    </source>
</evidence>
<protein>
    <recommendedName>
        <fullName evidence="5">NmrA-like domain-containing protein</fullName>
    </recommendedName>
</protein>
<evidence type="ECO:0000256" key="3">
    <source>
        <dbReference type="ARBA" id="ARBA00022589"/>
    </source>
</evidence>
<proteinExistence type="inferred from homology"/>
<organism evidence="6 7">
    <name type="scientific">Collybia nuda</name>
    <dbReference type="NCBI Taxonomy" id="64659"/>
    <lineage>
        <taxon>Eukaryota</taxon>
        <taxon>Fungi</taxon>
        <taxon>Dikarya</taxon>
        <taxon>Basidiomycota</taxon>
        <taxon>Agaricomycotina</taxon>
        <taxon>Agaricomycetes</taxon>
        <taxon>Agaricomycetidae</taxon>
        <taxon>Agaricales</taxon>
        <taxon>Tricholomatineae</taxon>
        <taxon>Clitocybaceae</taxon>
        <taxon>Collybia</taxon>
    </lineage>
</organism>
<dbReference type="GO" id="GO:0016491">
    <property type="term" value="F:oxidoreductase activity"/>
    <property type="evidence" value="ECO:0007669"/>
    <property type="project" value="UniProtKB-KW"/>
</dbReference>
<keyword evidence="4" id="KW-0560">Oxidoreductase</keyword>
<evidence type="ECO:0000259" key="5">
    <source>
        <dbReference type="Pfam" id="PF05368"/>
    </source>
</evidence>
<feature type="domain" description="NmrA-like" evidence="5">
    <location>
        <begin position="2"/>
        <end position="242"/>
    </location>
</feature>
<dbReference type="NCBIfam" id="TIGR03649">
    <property type="entry name" value="ergot_EASG"/>
    <property type="match status" value="1"/>
</dbReference>
<evidence type="ECO:0000313" key="6">
    <source>
        <dbReference type="EMBL" id="KAF9459739.1"/>
    </source>
</evidence>
<dbReference type="OrthoDB" id="419598at2759"/>
<dbReference type="Proteomes" id="UP000807353">
    <property type="component" value="Unassembled WGS sequence"/>
</dbReference>
<accession>A0A9P5XZ53</accession>
<comment type="pathway">
    <text evidence="1">Alkaloid biosynthesis; ergot alkaloid biosynthesis.</text>
</comment>
<dbReference type="Gene3D" id="3.90.25.10">
    <property type="entry name" value="UDP-galactose 4-epimerase, domain 1"/>
    <property type="match status" value="1"/>
</dbReference>
<name>A0A9P5XZ53_9AGAR</name>
<dbReference type="InterPro" id="IPR051604">
    <property type="entry name" value="Ergot_Alk_Oxidoreductase"/>
</dbReference>
<dbReference type="GO" id="GO:0009820">
    <property type="term" value="P:alkaloid metabolic process"/>
    <property type="evidence" value="ECO:0007669"/>
    <property type="project" value="UniProtKB-KW"/>
</dbReference>
<dbReference type="AlphaFoldDB" id="A0A9P5XZ53"/>
<keyword evidence="3" id="KW-0017">Alkaloid metabolism</keyword>
<evidence type="ECO:0000313" key="7">
    <source>
        <dbReference type="Proteomes" id="UP000807353"/>
    </source>
</evidence>
<dbReference type="Pfam" id="PF05368">
    <property type="entry name" value="NmrA"/>
    <property type="match status" value="1"/>
</dbReference>
<dbReference type="PANTHER" id="PTHR43162">
    <property type="match status" value="1"/>
</dbReference>
<comment type="caution">
    <text evidence="6">The sequence shown here is derived from an EMBL/GenBank/DDBJ whole genome shotgun (WGS) entry which is preliminary data.</text>
</comment>
<dbReference type="SUPFAM" id="SSF51735">
    <property type="entry name" value="NAD(P)-binding Rossmann-fold domains"/>
    <property type="match status" value="1"/>
</dbReference>
<gene>
    <name evidence="6" type="ORF">BDZ94DRAFT_1199056</name>
</gene>
<dbReference type="Gene3D" id="3.40.50.720">
    <property type="entry name" value="NAD(P)-binding Rossmann-like Domain"/>
    <property type="match status" value="1"/>
</dbReference>
<dbReference type="InterPro" id="IPR008030">
    <property type="entry name" value="NmrA-like"/>
</dbReference>
<keyword evidence="7" id="KW-1185">Reference proteome</keyword>
<dbReference type="PANTHER" id="PTHR43162:SF1">
    <property type="entry name" value="PRESTALK A DIFFERENTIATION PROTEIN A"/>
    <property type="match status" value="1"/>
</dbReference>